<dbReference type="PANTHER" id="PTHR34427">
    <property type="entry name" value="DUF4283 DOMAIN PROTEIN"/>
    <property type="match status" value="1"/>
</dbReference>
<feature type="non-terminal residue" evidence="3">
    <location>
        <position position="1"/>
    </location>
</feature>
<dbReference type="GO" id="GO:0003676">
    <property type="term" value="F:nucleic acid binding"/>
    <property type="evidence" value="ECO:0007669"/>
    <property type="project" value="InterPro"/>
</dbReference>
<keyword evidence="1" id="KW-0175">Coiled coil</keyword>
<dbReference type="Proteomes" id="UP000000226">
    <property type="component" value="Chromosome 1"/>
</dbReference>
<reference evidence="4" key="1">
    <citation type="journal article" date="2014" name="Nat. Genet.">
        <title>A reference genome for common bean and genome-wide analysis of dual domestications.</title>
        <authorList>
            <person name="Schmutz J."/>
            <person name="McClean P.E."/>
            <person name="Mamidi S."/>
            <person name="Wu G.A."/>
            <person name="Cannon S.B."/>
            <person name="Grimwood J."/>
            <person name="Jenkins J."/>
            <person name="Shu S."/>
            <person name="Song Q."/>
            <person name="Chavarro C."/>
            <person name="Torres-Torres M."/>
            <person name="Geffroy V."/>
            <person name="Moghaddam S.M."/>
            <person name="Gao D."/>
            <person name="Abernathy B."/>
            <person name="Barry K."/>
            <person name="Blair M."/>
            <person name="Brick M.A."/>
            <person name="Chovatia M."/>
            <person name="Gepts P."/>
            <person name="Goodstein D.M."/>
            <person name="Gonzales M."/>
            <person name="Hellsten U."/>
            <person name="Hyten D.L."/>
            <person name="Jia G."/>
            <person name="Kelly J.D."/>
            <person name="Kudrna D."/>
            <person name="Lee R."/>
            <person name="Richard M.M."/>
            <person name="Miklas P.N."/>
            <person name="Osorno J.M."/>
            <person name="Rodrigues J."/>
            <person name="Thareau V."/>
            <person name="Urrea C.A."/>
            <person name="Wang M."/>
            <person name="Yu Y."/>
            <person name="Zhang M."/>
            <person name="Wing R.A."/>
            <person name="Cregan P.B."/>
            <person name="Rokhsar D.S."/>
            <person name="Jackson S.A."/>
        </authorList>
    </citation>
    <scope>NUCLEOTIDE SEQUENCE [LARGE SCALE GENOMIC DNA]</scope>
    <source>
        <strain evidence="4">cv. G19833</strain>
    </source>
</reference>
<feature type="coiled-coil region" evidence="1">
    <location>
        <begin position="75"/>
        <end position="102"/>
    </location>
</feature>
<proteinExistence type="predicted"/>
<dbReference type="SUPFAM" id="SSF54928">
    <property type="entry name" value="RNA-binding domain, RBD"/>
    <property type="match status" value="1"/>
</dbReference>
<dbReference type="OrthoDB" id="1418158at2759"/>
<evidence type="ECO:0000256" key="2">
    <source>
        <dbReference type="SAM" id="MobiDB-lite"/>
    </source>
</evidence>
<dbReference type="Gramene" id="ESW34451">
    <property type="protein sequence ID" value="ESW34451"/>
    <property type="gene ID" value="PHAVU_001G154000g"/>
</dbReference>
<sequence>RASRKMNRGGTPFFFSNFPFDLKETDLWKIFRRWGRVSDVFISRRLNIKKQRELENQLNTIWIGSWKLYANRPKYNKSAETRKEWNEKLKEKEIELEKVIKKEWRVKGTNSYANVVKNGDRNKAKSLNRANINAIHFKVEETPREWLKQCYIGRVSDLSKVSGLNESFILGGLSYIKVKFIGGFHVLFMGENETKVKEAIEENKEWFEDLFDTIIPWEDQFVVMDKLVWVRCRGLPLKLWNIECFKHIFALLGTLVEVDEATMTLDELEYARFKVRVSVSCEAKITSYMRINEVLYQISVEEECTVPEYNLCQCHEGETSDGDDFEVDSMESHASGRSENGTQLADAKRRCKLKNHFESDSNSSPINGRMEDSVWIGSLGSPLNMARINDLEEVEQIGKPWNENTVALRAHGRPQKDIALAHHVQNVAAITLQPHTVEETKEKKNQLPHTLNLAVQKERFLSNHAQSSMGEETVREAVSMLSISKVEDSLCTTPLGVEGRSPFHYAPASAEQNHTQNLLHSGLRSCRINDRYLPFNEQSKKESYRVLDGTGKQKKESNELRSFNSIDTNERRVFWMGESSKNSKRKDRKHIRSVLSQISNSVSDMAINNCNRLFWQKRGSLETIRLWELGKQLGATCGDEGNIMLS</sequence>
<accession>V7CZV3</accession>
<dbReference type="CDD" id="cd00590">
    <property type="entry name" value="RRM_SF"/>
    <property type="match status" value="1"/>
</dbReference>
<evidence type="ECO:0000313" key="3">
    <source>
        <dbReference type="EMBL" id="ESW34451.1"/>
    </source>
</evidence>
<dbReference type="EMBL" id="CM002288">
    <property type="protein sequence ID" value="ESW34451.1"/>
    <property type="molecule type" value="Genomic_DNA"/>
</dbReference>
<evidence type="ECO:0000256" key="1">
    <source>
        <dbReference type="SAM" id="Coils"/>
    </source>
</evidence>
<dbReference type="eggNOG" id="ENOG502RRJS">
    <property type="taxonomic scope" value="Eukaryota"/>
</dbReference>
<evidence type="ECO:0000313" key="4">
    <source>
        <dbReference type="Proteomes" id="UP000000226"/>
    </source>
</evidence>
<dbReference type="InterPro" id="IPR035979">
    <property type="entry name" value="RBD_domain_sf"/>
</dbReference>
<feature type="region of interest" description="Disordered" evidence="2">
    <location>
        <begin position="322"/>
        <end position="345"/>
    </location>
</feature>
<keyword evidence="4" id="KW-1185">Reference proteome</keyword>
<protein>
    <submittedName>
        <fullName evidence="3">Uncharacterized protein</fullName>
    </submittedName>
</protein>
<name>V7CZV3_PHAVU</name>
<dbReference type="AlphaFoldDB" id="V7CZV3"/>
<dbReference type="PANTHER" id="PTHR34427:SF5">
    <property type="entry name" value="DUF4283 DOMAIN-CONTAINING PROTEIN"/>
    <property type="match status" value="1"/>
</dbReference>
<organism evidence="3 4">
    <name type="scientific">Phaseolus vulgaris</name>
    <name type="common">Kidney bean</name>
    <name type="synonym">French bean</name>
    <dbReference type="NCBI Taxonomy" id="3885"/>
    <lineage>
        <taxon>Eukaryota</taxon>
        <taxon>Viridiplantae</taxon>
        <taxon>Streptophyta</taxon>
        <taxon>Embryophyta</taxon>
        <taxon>Tracheophyta</taxon>
        <taxon>Spermatophyta</taxon>
        <taxon>Magnoliopsida</taxon>
        <taxon>eudicotyledons</taxon>
        <taxon>Gunneridae</taxon>
        <taxon>Pentapetalae</taxon>
        <taxon>rosids</taxon>
        <taxon>fabids</taxon>
        <taxon>Fabales</taxon>
        <taxon>Fabaceae</taxon>
        <taxon>Papilionoideae</taxon>
        <taxon>50 kb inversion clade</taxon>
        <taxon>NPAAA clade</taxon>
        <taxon>indigoferoid/millettioid clade</taxon>
        <taxon>Phaseoleae</taxon>
        <taxon>Phaseolus</taxon>
    </lineage>
</organism>
<gene>
    <name evidence="3" type="ORF">PHAVU_001G154000g</name>
</gene>